<gene>
    <name evidence="1" type="ORF">HMPREF9123_1966</name>
</gene>
<reference evidence="1 2" key="1">
    <citation type="submission" date="2011-02" db="EMBL/GenBank/DDBJ databases">
        <authorList>
            <person name="Muzny D."/>
            <person name="Qin X."/>
            <person name="Deng J."/>
            <person name="Jiang H."/>
            <person name="Liu Y."/>
            <person name="Qu J."/>
            <person name="Song X.-Z."/>
            <person name="Zhang L."/>
            <person name="Thornton R."/>
            <person name="Coyle M."/>
            <person name="Francisco L."/>
            <person name="Jackson L."/>
            <person name="Javaid M."/>
            <person name="Korchina V."/>
            <person name="Kovar C."/>
            <person name="Mata R."/>
            <person name="Mathew T."/>
            <person name="Ngo R."/>
            <person name="Nguyen L."/>
            <person name="Nguyen N."/>
            <person name="Okwuonu G."/>
            <person name="Ongeri F."/>
            <person name="Pham C."/>
            <person name="Simmons D."/>
            <person name="Wilczek-Boney K."/>
            <person name="Hale W."/>
            <person name="Jakkamsetti A."/>
            <person name="Pham P."/>
            <person name="Ruth R."/>
            <person name="San Lucas F."/>
            <person name="Warren J."/>
            <person name="Zhang J."/>
            <person name="Zhao Z."/>
            <person name="Zhou C."/>
            <person name="Zhu D."/>
            <person name="Lee S."/>
            <person name="Bess C."/>
            <person name="Blankenburg K."/>
            <person name="Forbes L."/>
            <person name="Fu Q."/>
            <person name="Gubbala S."/>
            <person name="Hirani K."/>
            <person name="Jayaseelan J.C."/>
            <person name="Lara F."/>
            <person name="Munidasa M."/>
            <person name="Palculict T."/>
            <person name="Patil S."/>
            <person name="Pu L.-L."/>
            <person name="Saada N."/>
            <person name="Tang L."/>
            <person name="Weissenberger G."/>
            <person name="Zhu Y."/>
            <person name="Hemphill L."/>
            <person name="Shang Y."/>
            <person name="Youmans B."/>
            <person name="Ayvaz T."/>
            <person name="Ross M."/>
            <person name="Santibanez J."/>
            <person name="Aqrawi P."/>
            <person name="Gross S."/>
            <person name="Joshi V."/>
            <person name="Fowler G."/>
            <person name="Nazareth L."/>
            <person name="Reid J."/>
            <person name="Worley K."/>
            <person name="Petrosino J."/>
            <person name="Highlander S."/>
            <person name="Gibbs R."/>
        </authorList>
    </citation>
    <scope>NUCLEOTIDE SEQUENCE [LARGE SCALE GENOMIC DNA]</scope>
    <source>
        <strain evidence="1 2">ATCC BAA-1200</strain>
    </source>
</reference>
<organism evidence="1 2">
    <name type="scientific">Neisseria bacilliformis ATCC BAA-1200</name>
    <dbReference type="NCBI Taxonomy" id="888742"/>
    <lineage>
        <taxon>Bacteria</taxon>
        <taxon>Pseudomonadati</taxon>
        <taxon>Pseudomonadota</taxon>
        <taxon>Betaproteobacteria</taxon>
        <taxon>Neisseriales</taxon>
        <taxon>Neisseriaceae</taxon>
        <taxon>Neisseria</taxon>
    </lineage>
</organism>
<proteinExistence type="predicted"/>
<keyword evidence="2" id="KW-1185">Reference proteome</keyword>
<evidence type="ECO:0000313" key="1">
    <source>
        <dbReference type="EMBL" id="EGF10329.1"/>
    </source>
</evidence>
<dbReference type="Proteomes" id="UP000004105">
    <property type="component" value="Unassembled WGS sequence"/>
</dbReference>
<dbReference type="HOGENOM" id="CLU_2863118_0_0_4"/>
<name>F2BE10_9NEIS</name>
<dbReference type="EMBL" id="AFAY01000042">
    <property type="protein sequence ID" value="EGF10329.1"/>
    <property type="molecule type" value="Genomic_DNA"/>
</dbReference>
<accession>F2BE10</accession>
<dbReference type="AlphaFoldDB" id="F2BE10"/>
<evidence type="ECO:0000313" key="2">
    <source>
        <dbReference type="Proteomes" id="UP000004105"/>
    </source>
</evidence>
<sequence length="64" mass="7371">MRFSDGLYCFAAHTAWAFGEIRGFVMQQRTRVLSWATPYLCSKQAKRPSEKRFSDGLFALSAYI</sequence>
<comment type="caution">
    <text evidence="1">The sequence shown here is derived from an EMBL/GenBank/DDBJ whole genome shotgun (WGS) entry which is preliminary data.</text>
</comment>
<protein>
    <submittedName>
        <fullName evidence="1">Uncharacterized protein</fullName>
    </submittedName>
</protein>